<sequence length="67" mass="7426">MVCCITALQKANCIVGGMKMVNKNDGNDIRRNQPKVNNSGQPEPLSGSKKVKNRNHSRQKHNPGHDM</sequence>
<comment type="induction">
    <text evidence="2">Expressed only in the forespore compartment of sporulating cells.</text>
</comment>
<dbReference type="AlphaFoldDB" id="A0A133KBH1"/>
<dbReference type="Proteomes" id="UP000070376">
    <property type="component" value="Unassembled WGS sequence"/>
</dbReference>
<proteinExistence type="evidence at transcript level"/>
<keyword evidence="1 2" id="KW-0749">Sporulation</keyword>
<comment type="subcellular location">
    <subcellularLocation>
        <location evidence="2">Spore core</location>
    </subcellularLocation>
</comment>
<gene>
    <name evidence="2" type="primary">sspP</name>
    <name evidence="4" type="ORF">HMPREF3213_03617</name>
</gene>
<feature type="compositionally biased region" description="Basic residues" evidence="3">
    <location>
        <begin position="49"/>
        <end position="67"/>
    </location>
</feature>
<dbReference type="InterPro" id="IPR012614">
    <property type="entry name" value="SASP_SspP"/>
</dbReference>
<evidence type="ECO:0000256" key="3">
    <source>
        <dbReference type="SAM" id="MobiDB-lite"/>
    </source>
</evidence>
<comment type="similarity">
    <text evidence="2">Belongs to the SspP family.</text>
</comment>
<reference evidence="5" key="1">
    <citation type="submission" date="2016-01" db="EMBL/GenBank/DDBJ databases">
        <authorList>
            <person name="Mitreva M."/>
            <person name="Pepin K.H."/>
            <person name="Mihindukulasuriya K.A."/>
            <person name="Fulton R."/>
            <person name="Fronick C."/>
            <person name="O'Laughlin M."/>
            <person name="Miner T."/>
            <person name="Herter B."/>
            <person name="Rosa B.A."/>
            <person name="Cordes M."/>
            <person name="Tomlinson C."/>
            <person name="Wollam A."/>
            <person name="Palsikar V.B."/>
            <person name="Mardis E.R."/>
            <person name="Wilson R.K."/>
        </authorList>
    </citation>
    <scope>NUCLEOTIDE SEQUENCE [LARGE SCALE GENOMIC DNA]</scope>
    <source>
        <strain evidence="5">GED7749B</strain>
    </source>
</reference>
<organism evidence="4 5">
    <name type="scientific">Heyndrickxia coagulans</name>
    <name type="common">Weizmannia coagulans</name>
    <dbReference type="NCBI Taxonomy" id="1398"/>
    <lineage>
        <taxon>Bacteria</taxon>
        <taxon>Bacillati</taxon>
        <taxon>Bacillota</taxon>
        <taxon>Bacilli</taxon>
        <taxon>Bacillales</taxon>
        <taxon>Bacillaceae</taxon>
        <taxon>Heyndrickxia</taxon>
    </lineage>
</organism>
<evidence type="ECO:0000256" key="1">
    <source>
        <dbReference type="ARBA" id="ARBA00022969"/>
    </source>
</evidence>
<feature type="region of interest" description="Disordered" evidence="3">
    <location>
        <begin position="23"/>
        <end position="67"/>
    </location>
</feature>
<dbReference type="GO" id="GO:0030436">
    <property type="term" value="P:asexual sporulation"/>
    <property type="evidence" value="ECO:0007669"/>
    <property type="project" value="UniProtKB-UniRule"/>
</dbReference>
<protein>
    <recommendedName>
        <fullName evidence="2">Small, acid-soluble spore protein P</fullName>
        <shortName evidence="2">SASP P</shortName>
    </recommendedName>
</protein>
<dbReference type="NCBIfam" id="NF006905">
    <property type="entry name" value="PRK09399.1"/>
    <property type="match status" value="1"/>
</dbReference>
<accession>A0A133KBH1</accession>
<name>A0A133KBH1_HEYCO</name>
<evidence type="ECO:0000313" key="4">
    <source>
        <dbReference type="EMBL" id="KWZ76880.1"/>
    </source>
</evidence>
<dbReference type="GO" id="GO:0030435">
    <property type="term" value="P:sporulation resulting in formation of a cellular spore"/>
    <property type="evidence" value="ECO:0007669"/>
    <property type="project" value="UniProtKB-KW"/>
</dbReference>
<evidence type="ECO:0000256" key="2">
    <source>
        <dbReference type="HAMAP-Rule" id="MF_00666"/>
    </source>
</evidence>
<dbReference type="PATRIC" id="fig|1398.22.peg.3623"/>
<dbReference type="Pfam" id="PF08179">
    <property type="entry name" value="SspP"/>
    <property type="match status" value="1"/>
</dbReference>
<evidence type="ECO:0000313" key="5">
    <source>
        <dbReference type="Proteomes" id="UP000070376"/>
    </source>
</evidence>
<comment type="caution">
    <text evidence="4">The sequence shown here is derived from an EMBL/GenBank/DDBJ whole genome shotgun (WGS) entry which is preliminary data.</text>
</comment>
<dbReference type="HAMAP" id="MF_00666">
    <property type="entry name" value="SspP"/>
    <property type="match status" value="1"/>
</dbReference>
<dbReference type="EMBL" id="LRPN01000185">
    <property type="protein sequence ID" value="KWZ76880.1"/>
    <property type="molecule type" value="Genomic_DNA"/>
</dbReference>